<gene>
    <name evidence="5" type="ORF">APLA_LOCUS1479</name>
</gene>
<comment type="subcellular location">
    <subcellularLocation>
        <location evidence="1">Cytoplasm</location>
    </subcellularLocation>
</comment>
<evidence type="ECO:0000313" key="5">
    <source>
        <dbReference type="EMBL" id="CAB3223580.1"/>
    </source>
</evidence>
<comment type="caution">
    <text evidence="5">The sequence shown here is derived from an EMBL/GenBank/DDBJ whole genome shotgun (WGS) entry which is preliminary data.</text>
</comment>
<evidence type="ECO:0000256" key="3">
    <source>
        <dbReference type="ARBA" id="ARBA00020502"/>
    </source>
</evidence>
<reference evidence="5 6" key="1">
    <citation type="submission" date="2020-04" db="EMBL/GenBank/DDBJ databases">
        <authorList>
            <person name="Wallbank WR R."/>
            <person name="Pardo Diaz C."/>
            <person name="Kozak K."/>
            <person name="Martin S."/>
            <person name="Jiggins C."/>
            <person name="Moest M."/>
            <person name="Warren A I."/>
            <person name="Byers J.R.P. K."/>
            <person name="Montejo-Kovacevich G."/>
            <person name="Yen C E."/>
        </authorList>
    </citation>
    <scope>NUCLEOTIDE SEQUENCE [LARGE SCALE GENOMIC DNA]</scope>
</reference>
<dbReference type="OrthoDB" id="445826at2759"/>
<evidence type="ECO:0000256" key="1">
    <source>
        <dbReference type="ARBA" id="ARBA00004496"/>
    </source>
</evidence>
<dbReference type="Pfam" id="PF14974">
    <property type="entry name" value="P_C10"/>
    <property type="match status" value="1"/>
</dbReference>
<organism evidence="5 6">
    <name type="scientific">Arctia plantaginis</name>
    <name type="common">Wood tiger moth</name>
    <name type="synonym">Phalaena plantaginis</name>
    <dbReference type="NCBI Taxonomy" id="874455"/>
    <lineage>
        <taxon>Eukaryota</taxon>
        <taxon>Metazoa</taxon>
        <taxon>Ecdysozoa</taxon>
        <taxon>Arthropoda</taxon>
        <taxon>Hexapoda</taxon>
        <taxon>Insecta</taxon>
        <taxon>Pterygota</taxon>
        <taxon>Neoptera</taxon>
        <taxon>Endopterygota</taxon>
        <taxon>Lepidoptera</taxon>
        <taxon>Glossata</taxon>
        <taxon>Ditrysia</taxon>
        <taxon>Noctuoidea</taxon>
        <taxon>Erebidae</taxon>
        <taxon>Arctiinae</taxon>
        <taxon>Arctia</taxon>
    </lineage>
</organism>
<dbReference type="Proteomes" id="UP000494256">
    <property type="component" value="Unassembled WGS sequence"/>
</dbReference>
<dbReference type="PANTHER" id="PTHR13463:SF3">
    <property type="entry name" value="PROTEIN C10"/>
    <property type="match status" value="1"/>
</dbReference>
<dbReference type="GO" id="GO:0009791">
    <property type="term" value="P:post-embryonic development"/>
    <property type="evidence" value="ECO:0007669"/>
    <property type="project" value="TreeGrafter"/>
</dbReference>
<dbReference type="AlphaFoldDB" id="A0A8S0YWX9"/>
<evidence type="ECO:0000256" key="4">
    <source>
        <dbReference type="ARBA" id="ARBA00022490"/>
    </source>
</evidence>
<keyword evidence="4" id="KW-0963">Cytoplasm</keyword>
<evidence type="ECO:0000313" key="6">
    <source>
        <dbReference type="Proteomes" id="UP000494256"/>
    </source>
</evidence>
<dbReference type="EMBL" id="CADEBD010000171">
    <property type="protein sequence ID" value="CAB3223580.1"/>
    <property type="molecule type" value="Genomic_DNA"/>
</dbReference>
<dbReference type="PANTHER" id="PTHR13463">
    <property type="entry name" value="PROTEIN C10"/>
    <property type="match status" value="1"/>
</dbReference>
<evidence type="ECO:0000256" key="2">
    <source>
        <dbReference type="ARBA" id="ARBA00007083"/>
    </source>
</evidence>
<dbReference type="GO" id="GO:0005737">
    <property type="term" value="C:cytoplasm"/>
    <property type="evidence" value="ECO:0007669"/>
    <property type="project" value="UniProtKB-SubCell"/>
</dbReference>
<proteinExistence type="inferred from homology"/>
<dbReference type="InterPro" id="IPR026317">
    <property type="entry name" value="P_C10"/>
</dbReference>
<comment type="similarity">
    <text evidence="2">Belongs to the UPF0456 family.</text>
</comment>
<name>A0A8S0YWX9_ARCPL</name>
<sequence length="141" mass="16083">MRAYLSCLLMLIIKNHYDTKFCNFYVENEKLNAVPISMASPQNISVDQMRQILTEVLDALESPDYASKLDEAKEAAGNEMLKMMQIVFPMVVQIEMETIKHHGFPNSREGIVQFTQLVREMESLDGSILQEAAGCWMCSKQ</sequence>
<accession>A0A8S0YWX9</accession>
<protein>
    <recommendedName>
        <fullName evidence="3">Protein C10</fullName>
    </recommendedName>
</protein>